<keyword evidence="6 12" id="KW-0456">Lyase</keyword>
<evidence type="ECO:0000256" key="1">
    <source>
        <dbReference type="ARBA" id="ARBA00001933"/>
    </source>
</evidence>
<dbReference type="Proteomes" id="UP000399692">
    <property type="component" value="Unassembled WGS sequence"/>
</dbReference>
<feature type="domain" description="Orn/DAP/Arg decarboxylase 2 N-terminal" evidence="16">
    <location>
        <begin position="35"/>
        <end position="280"/>
    </location>
</feature>
<sequence length="415" mass="44981">MDAFNYRDGQLFAEGVALSAIAEQFGTPTYVYSRAHIEAQYRSYADALQGVEHLVCFAVKANSNIGVLNVLARLGAGFDIVSGGELERVLAAGGRADRVVFSGVGKTREDMRRALEVGVHCFNVESTDELERLQVVAAEMGKVAPVSLRVNPDVDAGTHPYISTGLKENKFGIAIADAEEVYVRAAQLPNLEVVGVDCHIGSQLTTLEPFLDALDRLLVLVDRLGECGILLRHLDLGGGIGVRYCDEQPPSAGEYVKAIRERVGDRDLALVFEPGRYIVANAGVLLTRVEYLKHTEHKDFAVVDAAMNDLIRPALYQAWMGVSAVQPRAGDGRAYDIVGPICETGDFLAKDRTLNLAEGDLLAVESAGAYGFVMSSNYNTRGRCAEVLVDADQAFEVRRRETVAELFAGESLLPE</sequence>
<comment type="function">
    <text evidence="12">Specifically catalyzes the decarboxylation of meso-diaminopimelate (meso-DAP) to L-lysine.</text>
</comment>
<dbReference type="EC" id="4.1.1.20" evidence="10 12"/>
<dbReference type="InterPro" id="IPR009006">
    <property type="entry name" value="Ala_racemase/Decarboxylase_C"/>
</dbReference>
<dbReference type="InterPro" id="IPR022643">
    <property type="entry name" value="De-COase2_C"/>
</dbReference>
<evidence type="ECO:0000256" key="4">
    <source>
        <dbReference type="ARBA" id="ARBA00022898"/>
    </source>
</evidence>
<feature type="binding site" evidence="12">
    <location>
        <position position="312"/>
    </location>
    <ligand>
        <name>substrate</name>
    </ligand>
</feature>
<evidence type="ECO:0000256" key="2">
    <source>
        <dbReference type="ARBA" id="ARBA00022605"/>
    </source>
</evidence>
<evidence type="ECO:0000256" key="11">
    <source>
        <dbReference type="ARBA" id="ARBA00074972"/>
    </source>
</evidence>
<comment type="subunit">
    <text evidence="12">Homodimer.</text>
</comment>
<name>A0A5E6WCI4_PSEFL</name>
<dbReference type="InterPro" id="IPR022644">
    <property type="entry name" value="De-COase2_N"/>
</dbReference>
<feature type="binding site" evidence="12">
    <location>
        <position position="343"/>
    </location>
    <ligand>
        <name>substrate</name>
    </ligand>
</feature>
<keyword evidence="2 12" id="KW-0028">Amino-acid biosynthesis</keyword>
<dbReference type="PANTHER" id="PTHR43727:SF2">
    <property type="entry name" value="GROUP IV DECARBOXYLASE"/>
    <property type="match status" value="1"/>
</dbReference>
<dbReference type="EMBL" id="CABVHF010000025">
    <property type="protein sequence ID" value="VVN26280.1"/>
    <property type="molecule type" value="Genomic_DNA"/>
</dbReference>
<evidence type="ECO:0000259" key="15">
    <source>
        <dbReference type="Pfam" id="PF00278"/>
    </source>
</evidence>
<comment type="cofactor">
    <cofactor evidence="1 12 13 14">
        <name>pyridoxal 5'-phosphate</name>
        <dbReference type="ChEBI" id="CHEBI:597326"/>
    </cofactor>
</comment>
<dbReference type="PRINTS" id="PR01179">
    <property type="entry name" value="ODADCRBXLASE"/>
</dbReference>
<dbReference type="PRINTS" id="PR01181">
    <property type="entry name" value="DAPDCRBXLASE"/>
</dbReference>
<feature type="binding site" evidence="12">
    <location>
        <begin position="273"/>
        <end position="276"/>
    </location>
    <ligand>
        <name>pyridoxal 5'-phosphate</name>
        <dbReference type="ChEBI" id="CHEBI:597326"/>
    </ligand>
</feature>
<feature type="modified residue" description="N6-(pyridoxal phosphate)lysine" evidence="12 13">
    <location>
        <position position="60"/>
    </location>
</feature>
<dbReference type="Gene3D" id="3.20.20.10">
    <property type="entry name" value="Alanine racemase"/>
    <property type="match status" value="1"/>
</dbReference>
<keyword evidence="4 12" id="KW-0663">Pyridoxal phosphate</keyword>
<evidence type="ECO:0000256" key="8">
    <source>
        <dbReference type="ARBA" id="ARBA00060643"/>
    </source>
</evidence>
<gene>
    <name evidence="17" type="primary">lysA_3</name>
    <name evidence="12" type="synonym">lysA</name>
    <name evidence="17" type="ORF">PS631_04652</name>
</gene>
<keyword evidence="3 12" id="KW-0210">Decarboxylase</keyword>
<dbReference type="FunFam" id="2.40.37.10:FF:000003">
    <property type="entry name" value="Diaminopimelate decarboxylase"/>
    <property type="match status" value="1"/>
</dbReference>
<evidence type="ECO:0000256" key="10">
    <source>
        <dbReference type="ARBA" id="ARBA00066427"/>
    </source>
</evidence>
<dbReference type="PROSITE" id="PS00878">
    <property type="entry name" value="ODR_DC_2_1"/>
    <property type="match status" value="1"/>
</dbReference>
<comment type="catalytic activity">
    <reaction evidence="7 12 14">
        <text>meso-2,6-diaminopimelate + H(+) = L-lysine + CO2</text>
        <dbReference type="Rhea" id="RHEA:15101"/>
        <dbReference type="ChEBI" id="CHEBI:15378"/>
        <dbReference type="ChEBI" id="CHEBI:16526"/>
        <dbReference type="ChEBI" id="CHEBI:32551"/>
        <dbReference type="ChEBI" id="CHEBI:57791"/>
        <dbReference type="EC" id="4.1.1.20"/>
    </reaction>
</comment>
<feature type="active site" description="Proton donor" evidence="13">
    <location>
        <position position="342"/>
    </location>
</feature>
<protein>
    <recommendedName>
        <fullName evidence="11 12">Diaminopimelate decarboxylase</fullName>
        <shortName evidence="12">DAP decarboxylase</shortName>
        <shortName evidence="12">DAPDC</shortName>
        <ecNumber evidence="10 12">4.1.1.20</ecNumber>
    </recommendedName>
</protein>
<evidence type="ECO:0000256" key="3">
    <source>
        <dbReference type="ARBA" id="ARBA00022793"/>
    </source>
</evidence>
<feature type="binding site" evidence="12">
    <location>
        <position position="370"/>
    </location>
    <ligand>
        <name>substrate</name>
    </ligand>
</feature>
<evidence type="ECO:0000256" key="14">
    <source>
        <dbReference type="RuleBase" id="RU003738"/>
    </source>
</evidence>
<dbReference type="GO" id="GO:0009089">
    <property type="term" value="P:lysine biosynthetic process via diaminopimelate"/>
    <property type="evidence" value="ECO:0007669"/>
    <property type="project" value="UniProtKB-UniRule"/>
</dbReference>
<dbReference type="GO" id="GO:0008836">
    <property type="term" value="F:diaminopimelate decarboxylase activity"/>
    <property type="evidence" value="ECO:0007669"/>
    <property type="project" value="UniProtKB-UniRule"/>
</dbReference>
<reference evidence="17 18" key="1">
    <citation type="submission" date="2019-09" db="EMBL/GenBank/DDBJ databases">
        <authorList>
            <person name="Chandra G."/>
            <person name="Truman W A."/>
        </authorList>
    </citation>
    <scope>NUCLEOTIDE SEQUENCE [LARGE SCALE GENOMIC DNA]</scope>
    <source>
        <strain evidence="17">PS631</strain>
    </source>
</reference>
<dbReference type="GO" id="GO:0030170">
    <property type="term" value="F:pyridoxal phosphate binding"/>
    <property type="evidence" value="ECO:0007669"/>
    <property type="project" value="UniProtKB-UniRule"/>
</dbReference>
<evidence type="ECO:0000256" key="13">
    <source>
        <dbReference type="PIRSR" id="PIRSR600183-50"/>
    </source>
</evidence>
<dbReference type="AlphaFoldDB" id="A0A5E6WCI4"/>
<dbReference type="CDD" id="cd06828">
    <property type="entry name" value="PLPDE_III_DapDC"/>
    <property type="match status" value="1"/>
</dbReference>
<feature type="domain" description="Orn/DAP/Arg decarboxylase 2 C-terminal" evidence="15">
    <location>
        <begin position="30"/>
        <end position="368"/>
    </location>
</feature>
<evidence type="ECO:0000256" key="7">
    <source>
        <dbReference type="ARBA" id="ARBA00050464"/>
    </source>
</evidence>
<proteinExistence type="inferred from homology"/>
<dbReference type="SUPFAM" id="SSF51419">
    <property type="entry name" value="PLP-binding barrel"/>
    <property type="match status" value="1"/>
</dbReference>
<dbReference type="InterPro" id="IPR022657">
    <property type="entry name" value="De-COase2_CS"/>
</dbReference>
<evidence type="ECO:0000313" key="18">
    <source>
        <dbReference type="Proteomes" id="UP000399692"/>
    </source>
</evidence>
<comment type="similarity">
    <text evidence="9 12">Belongs to the Orn/Lys/Arg decarboxylase class-II family. LysA subfamily.</text>
</comment>
<dbReference type="InterPro" id="IPR000183">
    <property type="entry name" value="Orn/DAP/Arg_de-COase"/>
</dbReference>
<accession>A0A5E6WCI4</accession>
<dbReference type="Pfam" id="PF00278">
    <property type="entry name" value="Orn_DAP_Arg_deC"/>
    <property type="match status" value="1"/>
</dbReference>
<feature type="binding site" evidence="12">
    <location>
        <position position="316"/>
    </location>
    <ligand>
        <name>substrate</name>
    </ligand>
</feature>
<dbReference type="RefSeq" id="WP_150571421.1">
    <property type="nucleotide sequence ID" value="NZ_CABVHF010000025.1"/>
</dbReference>
<feature type="binding site" evidence="12">
    <location>
        <position position="370"/>
    </location>
    <ligand>
        <name>pyridoxal 5'-phosphate</name>
        <dbReference type="ChEBI" id="CHEBI:597326"/>
    </ligand>
</feature>
<dbReference type="OrthoDB" id="9802241at2"/>
<dbReference type="InterPro" id="IPR022653">
    <property type="entry name" value="De-COase2_pyr-phos_BS"/>
</dbReference>
<dbReference type="InterPro" id="IPR029066">
    <property type="entry name" value="PLP-binding_barrel"/>
</dbReference>
<evidence type="ECO:0000256" key="5">
    <source>
        <dbReference type="ARBA" id="ARBA00023154"/>
    </source>
</evidence>
<keyword evidence="5 12" id="KW-0457">Lysine biosynthesis</keyword>
<dbReference type="SUPFAM" id="SSF50621">
    <property type="entry name" value="Alanine racemase C-terminal domain-like"/>
    <property type="match status" value="1"/>
</dbReference>
<evidence type="ECO:0000313" key="17">
    <source>
        <dbReference type="EMBL" id="VVN26280.1"/>
    </source>
</evidence>
<dbReference type="PROSITE" id="PS00879">
    <property type="entry name" value="ODR_DC_2_2"/>
    <property type="match status" value="1"/>
</dbReference>
<comment type="pathway">
    <text evidence="8 12 14">Amino-acid biosynthesis; L-lysine biosynthesis via DAP pathway; L-lysine from DL-2,6-diaminopimelate: step 1/1.</text>
</comment>
<dbReference type="PANTHER" id="PTHR43727">
    <property type="entry name" value="DIAMINOPIMELATE DECARBOXYLASE"/>
    <property type="match status" value="1"/>
</dbReference>
<dbReference type="InterPro" id="IPR002986">
    <property type="entry name" value="DAP_deCOOHase_LysA"/>
</dbReference>
<feature type="binding site" evidence="12">
    <location>
        <position position="239"/>
    </location>
    <ligand>
        <name>pyridoxal 5'-phosphate</name>
        <dbReference type="ChEBI" id="CHEBI:597326"/>
    </ligand>
</feature>
<evidence type="ECO:0000256" key="12">
    <source>
        <dbReference type="HAMAP-Rule" id="MF_02120"/>
    </source>
</evidence>
<evidence type="ECO:0000256" key="9">
    <source>
        <dbReference type="ARBA" id="ARBA00060983"/>
    </source>
</evidence>
<dbReference type="Pfam" id="PF02784">
    <property type="entry name" value="Orn_Arg_deC_N"/>
    <property type="match status" value="1"/>
</dbReference>
<organism evidence="17 18">
    <name type="scientific">Pseudomonas fluorescens</name>
    <dbReference type="NCBI Taxonomy" id="294"/>
    <lineage>
        <taxon>Bacteria</taxon>
        <taxon>Pseudomonadati</taxon>
        <taxon>Pseudomonadota</taxon>
        <taxon>Gammaproteobacteria</taxon>
        <taxon>Pseudomonadales</taxon>
        <taxon>Pseudomonadaceae</taxon>
        <taxon>Pseudomonas</taxon>
    </lineage>
</organism>
<dbReference type="Gene3D" id="2.40.37.10">
    <property type="entry name" value="Lyase, Ornithine Decarboxylase, Chain A, domain 1"/>
    <property type="match status" value="1"/>
</dbReference>
<dbReference type="HAMAP" id="MF_02120">
    <property type="entry name" value="LysA"/>
    <property type="match status" value="1"/>
</dbReference>
<dbReference type="NCBIfam" id="TIGR01048">
    <property type="entry name" value="lysA"/>
    <property type="match status" value="1"/>
</dbReference>
<dbReference type="FunFam" id="3.20.20.10:FF:000003">
    <property type="entry name" value="Diaminopimelate decarboxylase"/>
    <property type="match status" value="1"/>
</dbReference>
<feature type="binding site" evidence="12">
    <location>
        <position position="276"/>
    </location>
    <ligand>
        <name>substrate</name>
    </ligand>
</feature>
<dbReference type="UniPathway" id="UPA00034">
    <property type="reaction ID" value="UER00027"/>
</dbReference>
<evidence type="ECO:0000259" key="16">
    <source>
        <dbReference type="Pfam" id="PF02784"/>
    </source>
</evidence>
<evidence type="ECO:0000256" key="6">
    <source>
        <dbReference type="ARBA" id="ARBA00023239"/>
    </source>
</evidence>